<dbReference type="SUPFAM" id="SSF48264">
    <property type="entry name" value="Cytochrome P450"/>
    <property type="match status" value="1"/>
</dbReference>
<gene>
    <name evidence="9" type="ORF">SNE40_022705</name>
</gene>
<dbReference type="InterPro" id="IPR002402">
    <property type="entry name" value="Cyt_P450_E_grp-II"/>
</dbReference>
<evidence type="ECO:0000256" key="4">
    <source>
        <dbReference type="ARBA" id="ARBA00022723"/>
    </source>
</evidence>
<keyword evidence="10" id="KW-1185">Reference proteome</keyword>
<keyword evidence="8" id="KW-0812">Transmembrane</keyword>
<protein>
    <recommendedName>
        <fullName evidence="11">Cytochrome P450</fullName>
    </recommendedName>
</protein>
<keyword evidence="5" id="KW-0560">Oxidoreductase</keyword>
<keyword evidence="6" id="KW-0408">Iron</keyword>
<keyword evidence="3" id="KW-0349">Heme</keyword>
<reference evidence="9 10" key="1">
    <citation type="submission" date="2024-01" db="EMBL/GenBank/DDBJ databases">
        <title>The genome of the rayed Mediterranean limpet Patella caerulea (Linnaeus, 1758).</title>
        <authorList>
            <person name="Anh-Thu Weber A."/>
            <person name="Halstead-Nussloch G."/>
        </authorList>
    </citation>
    <scope>NUCLEOTIDE SEQUENCE [LARGE SCALE GENOMIC DNA]</scope>
    <source>
        <strain evidence="9">AATW-2023a</strain>
        <tissue evidence="9">Whole specimen</tissue>
    </source>
</reference>
<sequence>MEAFSTSAIFAIGTIIISIYCSLKLVAYIYRFRTRSAILKEFPSDPPHWFWGHLLYFPVPDDTCLKTIRERTARYNDFCLSWFGPLLADVSLTSPESVKPVLKSSMPKAKLYHLLKPWLGDGLLLSKGEKWARNRRLLTPAFHFEILKPYLIIKNTAADICCSKINKFATEDEYFEVFSVITMFTLDVILKCAFSYDTNCQELGTGHPYAQAVHELSRTITLRFLKPWLQFDWLFNLTKLGKDFKKHCDYVHNVAEEIISKMRKVLQKKAPKLQSQHRFPRHLVNGKG</sequence>
<dbReference type="AlphaFoldDB" id="A0AAN8GGE3"/>
<keyword evidence="4" id="KW-0479">Metal-binding</keyword>
<dbReference type="EMBL" id="JAZGQO010000021">
    <property type="protein sequence ID" value="KAK6165884.1"/>
    <property type="molecule type" value="Genomic_DNA"/>
</dbReference>
<comment type="similarity">
    <text evidence="2">Belongs to the cytochrome P450 family.</text>
</comment>
<evidence type="ECO:0000256" key="3">
    <source>
        <dbReference type="ARBA" id="ARBA00022617"/>
    </source>
</evidence>
<evidence type="ECO:0000313" key="10">
    <source>
        <dbReference type="Proteomes" id="UP001347796"/>
    </source>
</evidence>
<dbReference type="Gene3D" id="1.10.630.10">
    <property type="entry name" value="Cytochrome P450"/>
    <property type="match status" value="1"/>
</dbReference>
<evidence type="ECO:0000313" key="9">
    <source>
        <dbReference type="EMBL" id="KAK6165884.1"/>
    </source>
</evidence>
<dbReference type="PRINTS" id="PR00464">
    <property type="entry name" value="EP450II"/>
</dbReference>
<dbReference type="GO" id="GO:0004497">
    <property type="term" value="F:monooxygenase activity"/>
    <property type="evidence" value="ECO:0007669"/>
    <property type="project" value="UniProtKB-KW"/>
</dbReference>
<evidence type="ECO:0000256" key="7">
    <source>
        <dbReference type="ARBA" id="ARBA00023033"/>
    </source>
</evidence>
<organism evidence="9 10">
    <name type="scientific">Patella caerulea</name>
    <name type="common">Rayed Mediterranean limpet</name>
    <dbReference type="NCBI Taxonomy" id="87958"/>
    <lineage>
        <taxon>Eukaryota</taxon>
        <taxon>Metazoa</taxon>
        <taxon>Spiralia</taxon>
        <taxon>Lophotrochozoa</taxon>
        <taxon>Mollusca</taxon>
        <taxon>Gastropoda</taxon>
        <taxon>Patellogastropoda</taxon>
        <taxon>Patelloidea</taxon>
        <taxon>Patellidae</taxon>
        <taxon>Patella</taxon>
    </lineage>
</organism>
<keyword evidence="8" id="KW-1133">Transmembrane helix</keyword>
<evidence type="ECO:0000256" key="1">
    <source>
        <dbReference type="ARBA" id="ARBA00001971"/>
    </source>
</evidence>
<dbReference type="PANTHER" id="PTHR24291:SF201">
    <property type="entry name" value="CYTOCHROME P450, FAMILY 4, SUBFAMILY B, POLYPEPTIDE 7"/>
    <property type="match status" value="1"/>
</dbReference>
<evidence type="ECO:0000256" key="8">
    <source>
        <dbReference type="SAM" id="Phobius"/>
    </source>
</evidence>
<name>A0AAN8GGE3_PATCE</name>
<keyword evidence="8" id="KW-0472">Membrane</keyword>
<accession>A0AAN8GGE3</accession>
<evidence type="ECO:0000256" key="2">
    <source>
        <dbReference type="ARBA" id="ARBA00010617"/>
    </source>
</evidence>
<comment type="caution">
    <text evidence="9">The sequence shown here is derived from an EMBL/GenBank/DDBJ whole genome shotgun (WGS) entry which is preliminary data.</text>
</comment>
<comment type="cofactor">
    <cofactor evidence="1">
        <name>heme</name>
        <dbReference type="ChEBI" id="CHEBI:30413"/>
    </cofactor>
</comment>
<evidence type="ECO:0000256" key="5">
    <source>
        <dbReference type="ARBA" id="ARBA00023002"/>
    </source>
</evidence>
<dbReference type="Proteomes" id="UP001347796">
    <property type="component" value="Unassembled WGS sequence"/>
</dbReference>
<evidence type="ECO:0008006" key="11">
    <source>
        <dbReference type="Google" id="ProtNLM"/>
    </source>
</evidence>
<keyword evidence="7" id="KW-0503">Monooxygenase</keyword>
<dbReference type="Pfam" id="PF00067">
    <property type="entry name" value="p450"/>
    <property type="match status" value="1"/>
</dbReference>
<proteinExistence type="inferred from homology"/>
<dbReference type="InterPro" id="IPR001128">
    <property type="entry name" value="Cyt_P450"/>
</dbReference>
<dbReference type="GO" id="GO:0005506">
    <property type="term" value="F:iron ion binding"/>
    <property type="evidence" value="ECO:0007669"/>
    <property type="project" value="InterPro"/>
</dbReference>
<evidence type="ECO:0000256" key="6">
    <source>
        <dbReference type="ARBA" id="ARBA00023004"/>
    </source>
</evidence>
<dbReference type="InterPro" id="IPR050196">
    <property type="entry name" value="Cytochrome_P450_Monoox"/>
</dbReference>
<dbReference type="GO" id="GO:0020037">
    <property type="term" value="F:heme binding"/>
    <property type="evidence" value="ECO:0007669"/>
    <property type="project" value="InterPro"/>
</dbReference>
<dbReference type="GO" id="GO:0016705">
    <property type="term" value="F:oxidoreductase activity, acting on paired donors, with incorporation or reduction of molecular oxygen"/>
    <property type="evidence" value="ECO:0007669"/>
    <property type="project" value="InterPro"/>
</dbReference>
<dbReference type="PANTHER" id="PTHR24291">
    <property type="entry name" value="CYTOCHROME P450 FAMILY 4"/>
    <property type="match status" value="1"/>
</dbReference>
<dbReference type="InterPro" id="IPR036396">
    <property type="entry name" value="Cyt_P450_sf"/>
</dbReference>
<feature type="transmembrane region" description="Helical" evidence="8">
    <location>
        <begin position="6"/>
        <end position="30"/>
    </location>
</feature>